<reference evidence="1" key="1">
    <citation type="submission" date="2022-11" db="EMBL/GenBank/DDBJ databases">
        <authorList>
            <person name="Petersen C."/>
        </authorList>
    </citation>
    <scope>NUCLEOTIDE SEQUENCE</scope>
    <source>
        <strain evidence="1">IBT 26290</strain>
    </source>
</reference>
<dbReference type="Proteomes" id="UP001149163">
    <property type="component" value="Unassembled WGS sequence"/>
</dbReference>
<protein>
    <submittedName>
        <fullName evidence="1">Aldehyde dehydrogenase</fullName>
    </submittedName>
</protein>
<gene>
    <name evidence="1" type="ORF">N7482_004823</name>
</gene>
<evidence type="ECO:0000313" key="1">
    <source>
        <dbReference type="EMBL" id="KAJ5169229.1"/>
    </source>
</evidence>
<reference evidence="1" key="2">
    <citation type="journal article" date="2023" name="IMA Fungus">
        <title>Comparative genomic study of the Penicillium genus elucidates a diverse pangenome and 15 lateral gene transfer events.</title>
        <authorList>
            <person name="Petersen C."/>
            <person name="Sorensen T."/>
            <person name="Nielsen M.R."/>
            <person name="Sondergaard T.E."/>
            <person name="Sorensen J.L."/>
            <person name="Fitzpatrick D.A."/>
            <person name="Frisvad J.C."/>
            <person name="Nielsen K.L."/>
        </authorList>
    </citation>
    <scope>NUCLEOTIDE SEQUENCE</scope>
    <source>
        <strain evidence="1">IBT 26290</strain>
    </source>
</reference>
<name>A0A9W9I728_9EURO</name>
<keyword evidence="2" id="KW-1185">Reference proteome</keyword>
<dbReference type="GeneID" id="81426124"/>
<organism evidence="1 2">
    <name type="scientific">Penicillium canariense</name>
    <dbReference type="NCBI Taxonomy" id="189055"/>
    <lineage>
        <taxon>Eukaryota</taxon>
        <taxon>Fungi</taxon>
        <taxon>Dikarya</taxon>
        <taxon>Ascomycota</taxon>
        <taxon>Pezizomycotina</taxon>
        <taxon>Eurotiomycetes</taxon>
        <taxon>Eurotiomycetidae</taxon>
        <taxon>Eurotiales</taxon>
        <taxon>Aspergillaceae</taxon>
        <taxon>Penicillium</taxon>
    </lineage>
</organism>
<dbReference type="RefSeq" id="XP_056545690.1">
    <property type="nucleotide sequence ID" value="XM_056686948.1"/>
</dbReference>
<sequence>MSKMRFWLLPNIPSLEAGVMPSTQPHSVSSVGLLLGNEQDLGNTILAGNGKDQSDMERGCLSIIKNISCTGLTRVGKLFMQHSADTQKKLGLDIRGTIYALSTMTYRLGDQLNIE</sequence>
<proteinExistence type="predicted"/>
<dbReference type="AlphaFoldDB" id="A0A9W9I728"/>
<evidence type="ECO:0000313" key="2">
    <source>
        <dbReference type="Proteomes" id="UP001149163"/>
    </source>
</evidence>
<comment type="caution">
    <text evidence="1">The sequence shown here is derived from an EMBL/GenBank/DDBJ whole genome shotgun (WGS) entry which is preliminary data.</text>
</comment>
<accession>A0A9W9I728</accession>
<dbReference type="EMBL" id="JAPQKN010000002">
    <property type="protein sequence ID" value="KAJ5169229.1"/>
    <property type="molecule type" value="Genomic_DNA"/>
</dbReference>